<dbReference type="PANTHER" id="PTHR30404:SF0">
    <property type="entry name" value="N-ACETYLMURAMOYL-L-ALANINE AMIDASE AMIC"/>
    <property type="match status" value="1"/>
</dbReference>
<protein>
    <submittedName>
        <fullName evidence="3">N-acetylmuramoyl-L-alanine amidase</fullName>
    </submittedName>
</protein>
<dbReference type="SUPFAM" id="SSF53187">
    <property type="entry name" value="Zn-dependent exopeptidases"/>
    <property type="match status" value="1"/>
</dbReference>
<dbReference type="Pfam" id="PF01520">
    <property type="entry name" value="Amidase_3"/>
    <property type="match status" value="1"/>
</dbReference>
<evidence type="ECO:0000256" key="1">
    <source>
        <dbReference type="ARBA" id="ARBA00022801"/>
    </source>
</evidence>
<dbReference type="InterPro" id="IPR050695">
    <property type="entry name" value="N-acetylmuramoyl_amidase_3"/>
</dbReference>
<dbReference type="PANTHER" id="PTHR30404">
    <property type="entry name" value="N-ACETYLMURAMOYL-L-ALANINE AMIDASE"/>
    <property type="match status" value="1"/>
</dbReference>
<dbReference type="Proteomes" id="UP001596002">
    <property type="component" value="Unassembled WGS sequence"/>
</dbReference>
<evidence type="ECO:0000313" key="4">
    <source>
        <dbReference type="Proteomes" id="UP001596002"/>
    </source>
</evidence>
<keyword evidence="4" id="KW-1185">Reference proteome</keyword>
<dbReference type="SMART" id="SM00646">
    <property type="entry name" value="Ami_3"/>
    <property type="match status" value="1"/>
</dbReference>
<gene>
    <name evidence="3" type="ORF">ACFO8Q_20710</name>
</gene>
<accession>A0ABV9QAW5</accession>
<evidence type="ECO:0000313" key="3">
    <source>
        <dbReference type="EMBL" id="MFC4769737.1"/>
    </source>
</evidence>
<feature type="domain" description="MurNAc-LAA" evidence="2">
    <location>
        <begin position="63"/>
        <end position="175"/>
    </location>
</feature>
<dbReference type="RefSeq" id="WP_380028584.1">
    <property type="nucleotide sequence ID" value="NZ_JBHSHC010000142.1"/>
</dbReference>
<reference evidence="4" key="1">
    <citation type="journal article" date="2019" name="Int. J. Syst. Evol. Microbiol.">
        <title>The Global Catalogue of Microorganisms (GCM) 10K type strain sequencing project: providing services to taxonomists for standard genome sequencing and annotation.</title>
        <authorList>
            <consortium name="The Broad Institute Genomics Platform"/>
            <consortium name="The Broad Institute Genome Sequencing Center for Infectious Disease"/>
            <person name="Wu L."/>
            <person name="Ma J."/>
        </authorList>
    </citation>
    <scope>NUCLEOTIDE SEQUENCE [LARGE SCALE GENOMIC DNA]</scope>
    <source>
        <strain evidence="4">WYCCWR 12678</strain>
    </source>
</reference>
<dbReference type="Gene3D" id="3.40.630.40">
    <property type="entry name" value="Zn-dependent exopeptidases"/>
    <property type="match status" value="1"/>
</dbReference>
<name>A0ABV9QAW5_9BACL</name>
<dbReference type="EMBL" id="JBHSHC010000142">
    <property type="protein sequence ID" value="MFC4769737.1"/>
    <property type="molecule type" value="Genomic_DNA"/>
</dbReference>
<dbReference type="InterPro" id="IPR002508">
    <property type="entry name" value="MurNAc-LAA_cat"/>
</dbReference>
<proteinExistence type="predicted"/>
<comment type="caution">
    <text evidence="3">The sequence shown here is derived from an EMBL/GenBank/DDBJ whole genome shotgun (WGS) entry which is preliminary data.</text>
</comment>
<evidence type="ECO:0000259" key="2">
    <source>
        <dbReference type="SMART" id="SM00646"/>
    </source>
</evidence>
<sequence>MAILICNDPGHGGTDPGTQGNGLVEKSLTLEFALRTNERLKEHGFQTIMTRTDDRFVGLSERADIANNAKANYFISYHINAGGGTGFESYVMQGYDNGDTARIRGIIHNHVTAHFANYGLPDRGKKQADFAVLRETNMPAVLLEFGFLDNPADAAKLKDEGFKSGIVEAVVKGVCEAYGVAYSPTRPVYRVIENGVQTGAYSDPKNILAVVERAIAAGVADILVKKV</sequence>
<dbReference type="CDD" id="cd02696">
    <property type="entry name" value="MurNAc-LAA"/>
    <property type="match status" value="1"/>
</dbReference>
<organism evidence="3 4">
    <name type="scientific">Effusibacillus consociatus</name>
    <dbReference type="NCBI Taxonomy" id="1117041"/>
    <lineage>
        <taxon>Bacteria</taxon>
        <taxon>Bacillati</taxon>
        <taxon>Bacillota</taxon>
        <taxon>Bacilli</taxon>
        <taxon>Bacillales</taxon>
        <taxon>Alicyclobacillaceae</taxon>
        <taxon>Effusibacillus</taxon>
    </lineage>
</organism>
<keyword evidence="1" id="KW-0378">Hydrolase</keyword>